<dbReference type="EMBL" id="BK032577">
    <property type="protein sequence ID" value="DAF49006.1"/>
    <property type="molecule type" value="Genomic_DNA"/>
</dbReference>
<accession>A0A8S5SDF7</accession>
<reference evidence="1" key="1">
    <citation type="journal article" date="2021" name="Proc. Natl. Acad. Sci. U.S.A.">
        <title>A Catalog of Tens of Thousands of Viruses from Human Metagenomes Reveals Hidden Associations with Chronic Diseases.</title>
        <authorList>
            <person name="Tisza M.J."/>
            <person name="Buck C.B."/>
        </authorList>
    </citation>
    <scope>NUCLEOTIDE SEQUENCE</scope>
    <source>
        <strain evidence="1">Ctnpt50</strain>
    </source>
</reference>
<name>A0A8S5SDF7_9CAUD</name>
<sequence>MILPIKRIIENIKVKREERKTVAQYLRACEIFDKLKDSYGYVSVGDCLWSFKDPESFFRWIRGEDDGKFTKDATLFHERYVRRRIVKIFGCSTVVEFTEKIKNYILKGERI</sequence>
<proteinExistence type="predicted"/>
<evidence type="ECO:0000313" key="1">
    <source>
        <dbReference type="EMBL" id="DAF49006.1"/>
    </source>
</evidence>
<organism evidence="1">
    <name type="scientific">Siphoviridae sp. ctnpt50</name>
    <dbReference type="NCBI Taxonomy" id="2827941"/>
    <lineage>
        <taxon>Viruses</taxon>
        <taxon>Duplodnaviria</taxon>
        <taxon>Heunggongvirae</taxon>
        <taxon>Uroviricota</taxon>
        <taxon>Caudoviricetes</taxon>
    </lineage>
</organism>
<protein>
    <submittedName>
        <fullName evidence="1">Uncharacterized protein</fullName>
    </submittedName>
</protein>